<keyword evidence="25" id="KW-1185">Reference proteome</keyword>
<evidence type="ECO:0000259" key="21">
    <source>
        <dbReference type="Pfam" id="PF00391"/>
    </source>
</evidence>
<evidence type="ECO:0000256" key="10">
    <source>
        <dbReference type="ARBA" id="ARBA00022597"/>
    </source>
</evidence>
<dbReference type="InterPro" id="IPR000121">
    <property type="entry name" value="PEP_util_C"/>
</dbReference>
<dbReference type="Gene3D" id="3.20.20.60">
    <property type="entry name" value="Phosphoenolpyruvate-binding domains"/>
    <property type="match status" value="1"/>
</dbReference>
<dbReference type="InterPro" id="IPR008731">
    <property type="entry name" value="PTS_EIN"/>
</dbReference>
<dbReference type="Pfam" id="PF00391">
    <property type="entry name" value="PEP-utilizers"/>
    <property type="match status" value="1"/>
</dbReference>
<evidence type="ECO:0000256" key="7">
    <source>
        <dbReference type="ARBA" id="ARBA00016544"/>
    </source>
</evidence>
<keyword evidence="9 17" id="KW-0963">Cytoplasm</keyword>
<dbReference type="PRINTS" id="PR01736">
    <property type="entry name" value="PHPHTRNFRASE"/>
</dbReference>
<dbReference type="InterPro" id="IPR036637">
    <property type="entry name" value="Phosphohistidine_dom_sf"/>
</dbReference>
<dbReference type="RefSeq" id="WP_142660372.1">
    <property type="nucleotide sequence ID" value="NZ_CABFVA020000080.1"/>
</dbReference>
<dbReference type="PANTHER" id="PTHR46244:SF3">
    <property type="entry name" value="PHOSPHOENOLPYRUVATE-PROTEIN PHOSPHOTRANSFERASE"/>
    <property type="match status" value="1"/>
</dbReference>
<dbReference type="GO" id="GO:0009401">
    <property type="term" value="P:phosphoenolpyruvate-dependent sugar phosphotransferase system"/>
    <property type="evidence" value="ECO:0007669"/>
    <property type="project" value="UniProtKB-KW"/>
</dbReference>
<dbReference type="GO" id="GO:0005737">
    <property type="term" value="C:cytoplasm"/>
    <property type="evidence" value="ECO:0007669"/>
    <property type="project" value="UniProtKB-SubCell"/>
</dbReference>
<feature type="binding site" evidence="19">
    <location>
        <position position="470"/>
    </location>
    <ligand>
        <name>phosphoenolpyruvate</name>
        <dbReference type="ChEBI" id="CHEBI:58702"/>
    </ligand>
</feature>
<keyword evidence="10 17" id="KW-0762">Sugar transport</keyword>
<dbReference type="InterPro" id="IPR040442">
    <property type="entry name" value="Pyrv_kinase-like_dom_sf"/>
</dbReference>
<keyword evidence="11 17" id="KW-0808">Transferase</keyword>
<dbReference type="InterPro" id="IPR050499">
    <property type="entry name" value="PEP-utilizing_PTS_enzyme"/>
</dbReference>
<dbReference type="GO" id="GO:0008965">
    <property type="term" value="F:phosphoenolpyruvate-protein phosphotransferase activity"/>
    <property type="evidence" value="ECO:0007669"/>
    <property type="project" value="UniProtKB-EC"/>
</dbReference>
<evidence type="ECO:0000256" key="17">
    <source>
        <dbReference type="PIRNR" id="PIRNR000732"/>
    </source>
</evidence>
<name>A0A5E6MC96_9BACT</name>
<feature type="domain" description="Phosphotransferase system enzyme I N-terminal" evidence="23">
    <location>
        <begin position="11"/>
        <end position="133"/>
    </location>
</feature>
<dbReference type="NCBIfam" id="TIGR01417">
    <property type="entry name" value="PTS_I_fam"/>
    <property type="match status" value="1"/>
</dbReference>
<feature type="binding site" evidence="20">
    <location>
        <position position="436"/>
    </location>
    <ligand>
        <name>Mg(2+)</name>
        <dbReference type="ChEBI" id="CHEBI:18420"/>
    </ligand>
</feature>
<gene>
    <name evidence="24" type="primary">PTS-Fru-EIIA</name>
    <name evidence="24" type="synonym">fruB</name>
    <name evidence="24" type="ORF">MAMT_01538</name>
</gene>
<evidence type="ECO:0000259" key="22">
    <source>
        <dbReference type="Pfam" id="PF02896"/>
    </source>
</evidence>
<dbReference type="Pfam" id="PF02896">
    <property type="entry name" value="PEP-utilizers_C"/>
    <property type="match status" value="1"/>
</dbReference>
<evidence type="ECO:0000313" key="24">
    <source>
        <dbReference type="EMBL" id="VVM07066.1"/>
    </source>
</evidence>
<comment type="subcellular location">
    <subcellularLocation>
        <location evidence="4 17">Cytoplasm</location>
    </subcellularLocation>
</comment>
<dbReference type="PIRSF" id="PIRSF000732">
    <property type="entry name" value="PTS_enzyme_I"/>
    <property type="match status" value="1"/>
</dbReference>
<feature type="binding site" evidence="20">
    <location>
        <position position="460"/>
    </location>
    <ligand>
        <name>Mg(2+)</name>
        <dbReference type="ChEBI" id="CHEBI:18420"/>
    </ligand>
</feature>
<dbReference type="Gene3D" id="3.50.30.10">
    <property type="entry name" value="Phosphohistidine domain"/>
    <property type="match status" value="1"/>
</dbReference>
<evidence type="ECO:0000256" key="16">
    <source>
        <dbReference type="ARBA" id="ARBA00033235"/>
    </source>
</evidence>
<dbReference type="PROSITE" id="PS00742">
    <property type="entry name" value="PEP_ENZYMES_2"/>
    <property type="match status" value="1"/>
</dbReference>
<dbReference type="PANTHER" id="PTHR46244">
    <property type="entry name" value="PHOSPHOENOLPYRUVATE-PROTEIN PHOSPHOTRANSFERASE"/>
    <property type="match status" value="1"/>
</dbReference>
<keyword evidence="8 17" id="KW-0813">Transport</keyword>
<feature type="binding site" evidence="19">
    <location>
        <position position="301"/>
    </location>
    <ligand>
        <name>phosphoenolpyruvate</name>
        <dbReference type="ChEBI" id="CHEBI:58702"/>
    </ligand>
</feature>
<accession>A0A5E6MC96</accession>
<dbReference type="InterPro" id="IPR006318">
    <property type="entry name" value="PTS_EI-like"/>
</dbReference>
<sequence>MSGREEECFAGTAAAPGVGVGPGLVVRGDHEFVRRRPIELSQIPAELERLEIALLKTREELLEAKAELVRSWSQASDSLFEAHLLAVEDPTILEAVKRRLELEKICVEAAYQEVIRSFVEQMQRIDDVYLRERALDVRDVGKRVLRNLRGDENAGFGLDQPGVVVADSLLLSDLVSLDRRLLLGLVTEEGSQSCHAAILAQSLNIPAVVGVRDILNQIEEGTEVLVDGFAGVVILRPSEERKVQAQAEQARFVALTQEAREKQGPAVTIDGQQVRISANVELPEDLPLIRENGADGVGLYRTEFLFLRSEKGPSEEEQFALYREAAEWAKPNRLVIRTLDVGGDKLLPWLSVRPLETNPFLGIRGIRLSLQRQELFRTQLRAILRASTQGNVALMFPMVTDVSEFRRARELLGRVRQELEAEGHRLEDVPCGMMIETPAAALMADLLAEEADFFSIGTNDLEQYTLAVDRLNDRVSSLYPSPHPAVLRLIQRIVEEARKHGRPVGVCGEMASNLALLPFFVALGVEELSMGSVLIPRVKTAVRRIRVADASEGVNAALLRKEAPEVLEGFNRLAEHFYPELLAP</sequence>
<feature type="active site" description="Proton donor" evidence="18">
    <location>
        <position position="507"/>
    </location>
</feature>
<evidence type="ECO:0000256" key="1">
    <source>
        <dbReference type="ARBA" id="ARBA00000683"/>
    </source>
</evidence>
<dbReference type="GO" id="GO:0016301">
    <property type="term" value="F:kinase activity"/>
    <property type="evidence" value="ECO:0007669"/>
    <property type="project" value="UniProtKB-KW"/>
</dbReference>
<keyword evidence="15 17" id="KW-0460">Magnesium</keyword>
<dbReference type="Proteomes" id="UP000334923">
    <property type="component" value="Unassembled WGS sequence"/>
</dbReference>
<comment type="cofactor">
    <cofactor evidence="2 17 20">
        <name>Mg(2+)</name>
        <dbReference type="ChEBI" id="CHEBI:18420"/>
    </cofactor>
</comment>
<dbReference type="InterPro" id="IPR023151">
    <property type="entry name" value="PEP_util_CS"/>
</dbReference>
<feature type="domain" description="PEP-utilising enzyme C-terminal" evidence="22">
    <location>
        <begin position="257"/>
        <end position="546"/>
    </location>
</feature>
<evidence type="ECO:0000256" key="11">
    <source>
        <dbReference type="ARBA" id="ARBA00022679"/>
    </source>
</evidence>
<organism evidence="24 25">
    <name type="scientific">Methylacidimicrobium tartarophylax</name>
    <dbReference type="NCBI Taxonomy" id="1041768"/>
    <lineage>
        <taxon>Bacteria</taxon>
        <taxon>Pseudomonadati</taxon>
        <taxon>Verrucomicrobiota</taxon>
        <taxon>Methylacidimicrobium</taxon>
    </lineage>
</organism>
<evidence type="ECO:0000256" key="4">
    <source>
        <dbReference type="ARBA" id="ARBA00004496"/>
    </source>
</evidence>
<dbReference type="InterPro" id="IPR015813">
    <property type="entry name" value="Pyrv/PenolPyrv_kinase-like_dom"/>
</dbReference>
<evidence type="ECO:0000256" key="12">
    <source>
        <dbReference type="ARBA" id="ARBA00022683"/>
    </source>
</evidence>
<keyword evidence="12 17" id="KW-0598">Phosphotransferase system</keyword>
<dbReference type="InterPro" id="IPR036618">
    <property type="entry name" value="PtsI_HPr-bd_sf"/>
</dbReference>
<proteinExistence type="inferred from homology"/>
<dbReference type="SUPFAM" id="SSF51621">
    <property type="entry name" value="Phosphoenolpyruvate/pyruvate domain"/>
    <property type="match status" value="1"/>
</dbReference>
<evidence type="ECO:0000256" key="20">
    <source>
        <dbReference type="PIRSR" id="PIRSR000732-3"/>
    </source>
</evidence>
<evidence type="ECO:0000256" key="18">
    <source>
        <dbReference type="PIRSR" id="PIRSR000732-1"/>
    </source>
</evidence>
<dbReference type="EMBL" id="CABFVA020000080">
    <property type="protein sequence ID" value="VVM07066.1"/>
    <property type="molecule type" value="Genomic_DNA"/>
</dbReference>
<protein>
    <recommendedName>
        <fullName evidence="7 17">Phosphoenolpyruvate-protein phosphotransferase</fullName>
        <ecNumber evidence="6 17">2.7.3.9</ecNumber>
    </recommendedName>
    <alternativeName>
        <fullName evidence="16 17">Phosphotransferase system, enzyme I</fullName>
    </alternativeName>
</protein>
<feature type="binding site" evidence="19">
    <location>
        <position position="337"/>
    </location>
    <ligand>
        <name>phosphoenolpyruvate</name>
        <dbReference type="ChEBI" id="CHEBI:58702"/>
    </ligand>
</feature>
<comment type="function">
    <text evidence="3 17">General (non sugar-specific) component of the phosphoenolpyruvate-dependent sugar phosphotransferase system (sugar PTS). This major carbohydrate active-transport system catalyzes the phosphorylation of incoming sugar substrates concomitantly with their translocation across the cell membrane. Enzyme I transfers the phosphoryl group from phosphoenolpyruvate (PEP) to the phosphoryl carrier protein (HPr).</text>
</comment>
<evidence type="ECO:0000256" key="3">
    <source>
        <dbReference type="ARBA" id="ARBA00002728"/>
    </source>
</evidence>
<keyword evidence="14 17" id="KW-0418">Kinase</keyword>
<comment type="similarity">
    <text evidence="5 17">Belongs to the PEP-utilizing enzyme family.</text>
</comment>
<evidence type="ECO:0000256" key="8">
    <source>
        <dbReference type="ARBA" id="ARBA00022448"/>
    </source>
</evidence>
<dbReference type="EC" id="2.7.3.9" evidence="6 17"/>
<dbReference type="InterPro" id="IPR008279">
    <property type="entry name" value="PEP-util_enz_mobile_dom"/>
</dbReference>
<evidence type="ECO:0000256" key="19">
    <source>
        <dbReference type="PIRSR" id="PIRSR000732-2"/>
    </source>
</evidence>
<evidence type="ECO:0000256" key="9">
    <source>
        <dbReference type="ARBA" id="ARBA00022490"/>
    </source>
</evidence>
<feature type="domain" description="PEP-utilising enzyme mobile" evidence="21">
    <location>
        <begin position="159"/>
        <end position="231"/>
    </location>
</feature>
<feature type="active site" description="Tele-phosphohistidine intermediate" evidence="18">
    <location>
        <position position="195"/>
    </location>
</feature>
<evidence type="ECO:0000256" key="2">
    <source>
        <dbReference type="ARBA" id="ARBA00001946"/>
    </source>
</evidence>
<evidence type="ECO:0000259" key="23">
    <source>
        <dbReference type="Pfam" id="PF05524"/>
    </source>
</evidence>
<evidence type="ECO:0000313" key="25">
    <source>
        <dbReference type="Proteomes" id="UP000334923"/>
    </source>
</evidence>
<comment type="catalytic activity">
    <reaction evidence="1 17">
        <text>L-histidyl-[protein] + phosphoenolpyruvate = N(pros)-phospho-L-histidyl-[protein] + pyruvate</text>
        <dbReference type="Rhea" id="RHEA:23880"/>
        <dbReference type="Rhea" id="RHEA-COMP:9745"/>
        <dbReference type="Rhea" id="RHEA-COMP:9746"/>
        <dbReference type="ChEBI" id="CHEBI:15361"/>
        <dbReference type="ChEBI" id="CHEBI:29979"/>
        <dbReference type="ChEBI" id="CHEBI:58702"/>
        <dbReference type="ChEBI" id="CHEBI:64837"/>
        <dbReference type="EC" id="2.7.3.9"/>
    </reaction>
</comment>
<dbReference type="GO" id="GO:0046872">
    <property type="term" value="F:metal ion binding"/>
    <property type="evidence" value="ECO:0007669"/>
    <property type="project" value="UniProtKB-KW"/>
</dbReference>
<evidence type="ECO:0000256" key="13">
    <source>
        <dbReference type="ARBA" id="ARBA00022723"/>
    </source>
</evidence>
<evidence type="ECO:0000256" key="6">
    <source>
        <dbReference type="ARBA" id="ARBA00012232"/>
    </source>
</evidence>
<dbReference type="InterPro" id="IPR024692">
    <property type="entry name" value="PTS_EI"/>
</dbReference>
<evidence type="ECO:0000256" key="5">
    <source>
        <dbReference type="ARBA" id="ARBA00007837"/>
    </source>
</evidence>
<keyword evidence="13 17" id="KW-0479">Metal-binding</keyword>
<dbReference type="Gene3D" id="1.10.274.10">
    <property type="entry name" value="PtsI, HPr-binding domain"/>
    <property type="match status" value="1"/>
</dbReference>
<dbReference type="OrthoDB" id="9765468at2"/>
<dbReference type="Pfam" id="PF05524">
    <property type="entry name" value="PEP-utilisers_N"/>
    <property type="match status" value="1"/>
</dbReference>
<feature type="binding site" evidence="19">
    <location>
        <begin position="459"/>
        <end position="460"/>
    </location>
    <ligand>
        <name>phosphoenolpyruvate</name>
        <dbReference type="ChEBI" id="CHEBI:58702"/>
    </ligand>
</feature>
<dbReference type="SUPFAM" id="SSF52009">
    <property type="entry name" value="Phosphohistidine domain"/>
    <property type="match status" value="1"/>
</dbReference>
<dbReference type="AlphaFoldDB" id="A0A5E6MC96"/>
<reference evidence="24 25" key="1">
    <citation type="submission" date="2019-09" db="EMBL/GenBank/DDBJ databases">
        <authorList>
            <person name="Cremers G."/>
        </authorList>
    </citation>
    <scope>NUCLEOTIDE SEQUENCE [LARGE SCALE GENOMIC DNA]</scope>
    <source>
        <strain evidence="24">4A</strain>
    </source>
</reference>
<evidence type="ECO:0000256" key="14">
    <source>
        <dbReference type="ARBA" id="ARBA00022777"/>
    </source>
</evidence>
<dbReference type="SUPFAM" id="SSF47831">
    <property type="entry name" value="Enzyme I of the PEP:sugar phosphotransferase system HPr-binding (sub)domain"/>
    <property type="match status" value="1"/>
</dbReference>
<evidence type="ECO:0000256" key="15">
    <source>
        <dbReference type="ARBA" id="ARBA00022842"/>
    </source>
</evidence>